<keyword evidence="8 10" id="KW-0131">Cell cycle</keyword>
<feature type="domain" description="Mur ligase C-terminal" evidence="13">
    <location>
        <begin position="314"/>
        <end position="431"/>
    </location>
</feature>
<dbReference type="Gene3D" id="3.40.1390.10">
    <property type="entry name" value="MurE/MurF, N-terminal domain"/>
    <property type="match status" value="1"/>
</dbReference>
<evidence type="ECO:0000256" key="2">
    <source>
        <dbReference type="ARBA" id="ARBA00022598"/>
    </source>
</evidence>
<keyword evidence="4 10" id="KW-0547">Nucleotide-binding</keyword>
<dbReference type="PANTHER" id="PTHR43024">
    <property type="entry name" value="UDP-N-ACETYLMURAMOYL-TRIPEPTIDE--D-ALANYL-D-ALANINE LIGASE"/>
    <property type="match status" value="1"/>
</dbReference>
<dbReference type="InterPro" id="IPR000713">
    <property type="entry name" value="Mur_ligase_N"/>
</dbReference>
<accession>A0A2G0CCV4</accession>
<evidence type="ECO:0000256" key="9">
    <source>
        <dbReference type="ARBA" id="ARBA00023316"/>
    </source>
</evidence>
<dbReference type="Gene3D" id="3.90.190.20">
    <property type="entry name" value="Mur ligase, C-terminal domain"/>
    <property type="match status" value="1"/>
</dbReference>
<dbReference type="PANTHER" id="PTHR43024:SF1">
    <property type="entry name" value="UDP-N-ACETYLMURAMOYL-TRIPEPTIDE--D-ALANYL-D-ALANINE LIGASE"/>
    <property type="match status" value="1"/>
</dbReference>
<dbReference type="GO" id="GO:0051301">
    <property type="term" value="P:cell division"/>
    <property type="evidence" value="ECO:0007669"/>
    <property type="project" value="UniProtKB-KW"/>
</dbReference>
<comment type="pathway">
    <text evidence="10 11">Cell wall biogenesis; peptidoglycan biosynthesis.</text>
</comment>
<keyword evidence="16" id="KW-1185">Reference proteome</keyword>
<dbReference type="Gene3D" id="3.40.1190.10">
    <property type="entry name" value="Mur-like, catalytic domain"/>
    <property type="match status" value="1"/>
</dbReference>
<dbReference type="OrthoDB" id="9801978at2"/>
<reference evidence="15 16" key="1">
    <citation type="submission" date="2017-10" db="EMBL/GenBank/DDBJ databases">
        <title>The draft genome sequence of Lewinella marina KCTC 32374.</title>
        <authorList>
            <person name="Wang K."/>
        </authorList>
    </citation>
    <scope>NUCLEOTIDE SEQUENCE [LARGE SCALE GENOMIC DNA]</scope>
    <source>
        <strain evidence="15 16">MKG-38</strain>
    </source>
</reference>
<evidence type="ECO:0000259" key="13">
    <source>
        <dbReference type="Pfam" id="PF02875"/>
    </source>
</evidence>
<dbReference type="Pfam" id="PF01225">
    <property type="entry name" value="Mur_ligase"/>
    <property type="match status" value="1"/>
</dbReference>
<evidence type="ECO:0000313" key="15">
    <source>
        <dbReference type="EMBL" id="PHK97809.1"/>
    </source>
</evidence>
<evidence type="ECO:0000256" key="6">
    <source>
        <dbReference type="ARBA" id="ARBA00022960"/>
    </source>
</evidence>
<dbReference type="NCBIfam" id="TIGR01143">
    <property type="entry name" value="murF"/>
    <property type="match status" value="1"/>
</dbReference>
<feature type="domain" description="Mur ligase N-terminal catalytic" evidence="12">
    <location>
        <begin position="21"/>
        <end position="90"/>
    </location>
</feature>
<dbReference type="GO" id="GO:0005524">
    <property type="term" value="F:ATP binding"/>
    <property type="evidence" value="ECO:0007669"/>
    <property type="project" value="UniProtKB-UniRule"/>
</dbReference>
<evidence type="ECO:0000256" key="10">
    <source>
        <dbReference type="HAMAP-Rule" id="MF_02019"/>
    </source>
</evidence>
<keyword evidence="3 10" id="KW-0132">Cell division</keyword>
<evidence type="ECO:0000256" key="5">
    <source>
        <dbReference type="ARBA" id="ARBA00022840"/>
    </source>
</evidence>
<dbReference type="InterPro" id="IPR036565">
    <property type="entry name" value="Mur-like_cat_sf"/>
</dbReference>
<dbReference type="SUPFAM" id="SSF53623">
    <property type="entry name" value="MurD-like peptide ligases, catalytic domain"/>
    <property type="match status" value="1"/>
</dbReference>
<keyword evidence="6 10" id="KW-0133">Cell shape</keyword>
<evidence type="ECO:0000256" key="4">
    <source>
        <dbReference type="ARBA" id="ARBA00022741"/>
    </source>
</evidence>
<dbReference type="GO" id="GO:0008360">
    <property type="term" value="P:regulation of cell shape"/>
    <property type="evidence" value="ECO:0007669"/>
    <property type="project" value="UniProtKB-KW"/>
</dbReference>
<dbReference type="SUPFAM" id="SSF53244">
    <property type="entry name" value="MurD-like peptide ligases, peptide-binding domain"/>
    <property type="match status" value="1"/>
</dbReference>
<evidence type="ECO:0000256" key="1">
    <source>
        <dbReference type="ARBA" id="ARBA00022490"/>
    </source>
</evidence>
<evidence type="ECO:0000256" key="7">
    <source>
        <dbReference type="ARBA" id="ARBA00022984"/>
    </source>
</evidence>
<dbReference type="Pfam" id="PF02875">
    <property type="entry name" value="Mur_ligase_C"/>
    <property type="match status" value="1"/>
</dbReference>
<evidence type="ECO:0000256" key="3">
    <source>
        <dbReference type="ARBA" id="ARBA00022618"/>
    </source>
</evidence>
<comment type="catalytic activity">
    <reaction evidence="10 11">
        <text>D-alanyl-D-alanine + UDP-N-acetyl-alpha-D-muramoyl-L-alanyl-gamma-D-glutamyl-meso-2,6-diaminopimelate + ATP = UDP-N-acetyl-alpha-D-muramoyl-L-alanyl-gamma-D-glutamyl-meso-2,6-diaminopimeloyl-D-alanyl-D-alanine + ADP + phosphate + H(+)</text>
        <dbReference type="Rhea" id="RHEA:28374"/>
        <dbReference type="ChEBI" id="CHEBI:15378"/>
        <dbReference type="ChEBI" id="CHEBI:30616"/>
        <dbReference type="ChEBI" id="CHEBI:43474"/>
        <dbReference type="ChEBI" id="CHEBI:57822"/>
        <dbReference type="ChEBI" id="CHEBI:61386"/>
        <dbReference type="ChEBI" id="CHEBI:83905"/>
        <dbReference type="ChEBI" id="CHEBI:456216"/>
        <dbReference type="EC" id="6.3.2.10"/>
    </reaction>
</comment>
<evidence type="ECO:0000313" key="16">
    <source>
        <dbReference type="Proteomes" id="UP000226437"/>
    </source>
</evidence>
<dbReference type="UniPathway" id="UPA00219"/>
<dbReference type="AlphaFoldDB" id="A0A2G0CCV4"/>
<evidence type="ECO:0000256" key="8">
    <source>
        <dbReference type="ARBA" id="ARBA00023306"/>
    </source>
</evidence>
<keyword evidence="2 10" id="KW-0436">Ligase</keyword>
<dbReference type="EMBL" id="PDLO01000006">
    <property type="protein sequence ID" value="PHK97809.1"/>
    <property type="molecule type" value="Genomic_DNA"/>
</dbReference>
<comment type="similarity">
    <text evidence="10">Belongs to the MurCDEF family. MurF subfamily.</text>
</comment>
<dbReference type="InterPro" id="IPR013221">
    <property type="entry name" value="Mur_ligase_cen"/>
</dbReference>
<sequence>MKLTYAELPELYRLYLQHPQVSIDSRRVPDGGLFIALRGRTDGNQYAAAALAAGAAYAIVDDPEVAAAGDDRYLLVEDGLKALQQLAGRHRAAFRMPVFAITGSNGKTTTKELIAAVMSQQYRVHATPGNYNNHIGLPLTILSMPPGTEFLILEMGANHRGEIAELCAIGRPTHGLITNIGTAHLEGFGGQEGIRLGKGELYDFLRTNGGVVFVNNDEPQLADMAQGMSRIIPYFSSEEPSLSVAGLEIKTLATHPNLRVAFFSEARELVETDTQLAGKHNLQNVKSAIAVGRYFKVPGAGICAALSGYRPANHRSQWLTHRGVTFYWDAYNANPSSVGAALSSFSADSAPSDSVVVLGEMLELGEAAPAAHRQVALQAGQVARTVLLVGREMAEVAREFDRPHFADSGQLAEWFWQQEWAGKKVFVKGSRGNRLERLLD</sequence>
<dbReference type="RefSeq" id="WP_099107083.1">
    <property type="nucleotide sequence ID" value="NZ_JAATJF010000003.1"/>
</dbReference>
<dbReference type="EC" id="6.3.2.10" evidence="10 11"/>
<dbReference type="InterPro" id="IPR051046">
    <property type="entry name" value="MurCDEF_CellWall_CoF430Synth"/>
</dbReference>
<dbReference type="Pfam" id="PF08245">
    <property type="entry name" value="Mur_ligase_M"/>
    <property type="match status" value="1"/>
</dbReference>
<dbReference type="GO" id="GO:0008766">
    <property type="term" value="F:UDP-N-acetylmuramoylalanyl-D-glutamyl-2,6-diaminopimelate-D-alanyl-D-alanine ligase activity"/>
    <property type="evidence" value="ECO:0007669"/>
    <property type="project" value="RHEA"/>
</dbReference>
<dbReference type="Proteomes" id="UP000226437">
    <property type="component" value="Unassembled WGS sequence"/>
</dbReference>
<dbReference type="GO" id="GO:0005737">
    <property type="term" value="C:cytoplasm"/>
    <property type="evidence" value="ECO:0007669"/>
    <property type="project" value="UniProtKB-SubCell"/>
</dbReference>
<dbReference type="GO" id="GO:0047480">
    <property type="term" value="F:UDP-N-acetylmuramoyl-tripeptide-D-alanyl-D-alanine ligase activity"/>
    <property type="evidence" value="ECO:0007669"/>
    <property type="project" value="UniProtKB-UniRule"/>
</dbReference>
<feature type="domain" description="Mur ligase central" evidence="14">
    <location>
        <begin position="101"/>
        <end position="291"/>
    </location>
</feature>
<dbReference type="InterPro" id="IPR036615">
    <property type="entry name" value="Mur_ligase_C_dom_sf"/>
</dbReference>
<comment type="function">
    <text evidence="10 11">Involved in cell wall formation. Catalyzes the final step in the synthesis of UDP-N-acetylmuramoyl-pentapeptide, the precursor of murein.</text>
</comment>
<dbReference type="InterPro" id="IPR005863">
    <property type="entry name" value="UDP-N-AcMur_synth"/>
</dbReference>
<keyword evidence="7 10" id="KW-0573">Peptidoglycan synthesis</keyword>
<comment type="caution">
    <text evidence="15">The sequence shown here is derived from an EMBL/GenBank/DDBJ whole genome shotgun (WGS) entry which is preliminary data.</text>
</comment>
<gene>
    <name evidence="10" type="primary">murF</name>
    <name evidence="15" type="ORF">CGL56_13415</name>
</gene>
<dbReference type="GO" id="GO:0071555">
    <property type="term" value="P:cell wall organization"/>
    <property type="evidence" value="ECO:0007669"/>
    <property type="project" value="UniProtKB-KW"/>
</dbReference>
<evidence type="ECO:0000256" key="11">
    <source>
        <dbReference type="RuleBase" id="RU004136"/>
    </source>
</evidence>
<evidence type="ECO:0000259" key="14">
    <source>
        <dbReference type="Pfam" id="PF08245"/>
    </source>
</evidence>
<dbReference type="SUPFAM" id="SSF63418">
    <property type="entry name" value="MurE/MurF N-terminal domain"/>
    <property type="match status" value="1"/>
</dbReference>
<comment type="subcellular location">
    <subcellularLocation>
        <location evidence="10 11">Cytoplasm</location>
    </subcellularLocation>
</comment>
<dbReference type="HAMAP" id="MF_02019">
    <property type="entry name" value="MurF"/>
    <property type="match status" value="1"/>
</dbReference>
<organism evidence="15 16">
    <name type="scientific">Neolewinella marina</name>
    <dbReference type="NCBI Taxonomy" id="438751"/>
    <lineage>
        <taxon>Bacteria</taxon>
        <taxon>Pseudomonadati</taxon>
        <taxon>Bacteroidota</taxon>
        <taxon>Saprospiria</taxon>
        <taxon>Saprospirales</taxon>
        <taxon>Lewinellaceae</taxon>
        <taxon>Neolewinella</taxon>
    </lineage>
</organism>
<keyword evidence="1 10" id="KW-0963">Cytoplasm</keyword>
<dbReference type="InterPro" id="IPR035911">
    <property type="entry name" value="MurE/MurF_N"/>
</dbReference>
<proteinExistence type="inferred from homology"/>
<dbReference type="GO" id="GO:0009252">
    <property type="term" value="P:peptidoglycan biosynthetic process"/>
    <property type="evidence" value="ECO:0007669"/>
    <property type="project" value="UniProtKB-UniRule"/>
</dbReference>
<name>A0A2G0CCV4_9BACT</name>
<evidence type="ECO:0000259" key="12">
    <source>
        <dbReference type="Pfam" id="PF01225"/>
    </source>
</evidence>
<keyword evidence="5 10" id="KW-0067">ATP-binding</keyword>
<protein>
    <recommendedName>
        <fullName evidence="10 11">UDP-N-acetylmuramoyl-tripeptide--D-alanyl-D-alanine ligase</fullName>
        <ecNumber evidence="10 11">6.3.2.10</ecNumber>
    </recommendedName>
    <alternativeName>
        <fullName evidence="10">D-alanyl-D-alanine-adding enzyme</fullName>
    </alternativeName>
</protein>
<dbReference type="InterPro" id="IPR004101">
    <property type="entry name" value="Mur_ligase_C"/>
</dbReference>
<keyword evidence="9 10" id="KW-0961">Cell wall biogenesis/degradation</keyword>
<feature type="binding site" evidence="10">
    <location>
        <begin position="103"/>
        <end position="109"/>
    </location>
    <ligand>
        <name>ATP</name>
        <dbReference type="ChEBI" id="CHEBI:30616"/>
    </ligand>
</feature>